<dbReference type="PANTHER" id="PTHR11750:SF26">
    <property type="entry name" value="PROTEIN N-TERMINAL AMIDASE"/>
    <property type="match status" value="1"/>
</dbReference>
<dbReference type="EMBL" id="HG316455">
    <property type="protein sequence ID" value="CDF88673.1"/>
    <property type="molecule type" value="Genomic_DNA"/>
</dbReference>
<dbReference type="InterPro" id="IPR036526">
    <property type="entry name" value="C-N_Hydrolase_sf"/>
</dbReference>
<dbReference type="CDD" id="cd07566">
    <property type="entry name" value="ScNTA1_like"/>
    <property type="match status" value="1"/>
</dbReference>
<protein>
    <submittedName>
        <fullName evidence="2">BN860_15764g1_1</fullName>
    </submittedName>
</protein>
<dbReference type="GO" id="GO:0008418">
    <property type="term" value="F:protein-N-terminal asparagine amidohydrolase activity"/>
    <property type="evidence" value="ECO:0007669"/>
    <property type="project" value="InterPro"/>
</dbReference>
<sequence length="410" mass="46254">MSSVASTKLAVNLRIAVVQLNPQIGQVKQTIARTWELLNKFKQNSKPPDIVVFPEFALTGYNFHSRDQILPYCTVANVGPSYDLACKVSQTFQCYTVIGYPEKTMEDDRLYNAAAVVDPKGQLVFNYRKSFLYETDEEWGCNENPRGFQTFPLTFKNNARDANGNLQEVTLKTSIGICMDLSPYKFKAPFHDCEFATYNLDQATELIICPMAWLHSISAIAGNDNENDVRLALHTIERSCEREHVPLDGSRGQFELNVSENATIRLSRSDEGNRMAYAELDKPDMSNVNYWLLRFLPFLFLQERKEWSPQALSKVIPDGRLPRNSYIGATRSGHWAFKNRSAVLAIANRCGIEEAKTVFAGSSGIYKFNGKECEGHDAMDSTNNSVELRGNLGKGHEGILCRDVQFQVVR</sequence>
<dbReference type="Pfam" id="PF00795">
    <property type="entry name" value="CN_hydrolase"/>
    <property type="match status" value="1"/>
</dbReference>
<evidence type="ECO:0000259" key="1">
    <source>
        <dbReference type="PROSITE" id="PS50263"/>
    </source>
</evidence>
<keyword evidence="3" id="KW-1185">Reference proteome</keyword>
<name>A0A8J2T4C0_ZYGB2</name>
<feature type="domain" description="CN hydrolase" evidence="1">
    <location>
        <begin position="13"/>
        <end position="406"/>
    </location>
</feature>
<dbReference type="Gene3D" id="3.60.110.10">
    <property type="entry name" value="Carbon-nitrogen hydrolase"/>
    <property type="match status" value="1"/>
</dbReference>
<gene>
    <name evidence="2" type="ORF">BN860_15764g</name>
</gene>
<dbReference type="PANTHER" id="PTHR11750">
    <property type="entry name" value="PROTEIN N-TERMINAL AMIDASE"/>
    <property type="match status" value="1"/>
</dbReference>
<proteinExistence type="predicted"/>
<dbReference type="PROSITE" id="PS50263">
    <property type="entry name" value="CN_HYDROLASE"/>
    <property type="match status" value="1"/>
</dbReference>
<evidence type="ECO:0000313" key="3">
    <source>
        <dbReference type="Proteomes" id="UP000019375"/>
    </source>
</evidence>
<reference evidence="3" key="1">
    <citation type="journal article" date="2013" name="Genome Announc.">
        <title>Genome sequence of the food spoilage yeast Zygosaccharomyces bailii CLIB 213(T).</title>
        <authorList>
            <person name="Galeote V."/>
            <person name="Bigey F."/>
            <person name="Devillers H."/>
            <person name="Neuveglise C."/>
            <person name="Dequin S."/>
        </authorList>
    </citation>
    <scope>NUCLEOTIDE SEQUENCE [LARGE SCALE GENOMIC DNA]</scope>
    <source>
        <strain evidence="3">CLIB 213 / ATCC 58445 / CBS 680 / CCRC 21525 / NBRC 1098 / NCYC 1416 / NRRL Y-2227</strain>
    </source>
</reference>
<accession>A0A8J2T4C0</accession>
<dbReference type="InterPro" id="IPR003010">
    <property type="entry name" value="C-N_Hydrolase"/>
</dbReference>
<dbReference type="AlphaFoldDB" id="A0A8J2T4C0"/>
<dbReference type="InterPro" id="IPR039703">
    <property type="entry name" value="Nta1"/>
</dbReference>
<evidence type="ECO:0000313" key="2">
    <source>
        <dbReference type="EMBL" id="CDF88673.1"/>
    </source>
</evidence>
<dbReference type="GO" id="GO:0070773">
    <property type="term" value="F:protein-N-terminal glutamine amidohydrolase activity"/>
    <property type="evidence" value="ECO:0007669"/>
    <property type="project" value="InterPro"/>
</dbReference>
<dbReference type="GO" id="GO:0030163">
    <property type="term" value="P:protein catabolic process"/>
    <property type="evidence" value="ECO:0007669"/>
    <property type="project" value="TreeGrafter"/>
</dbReference>
<organism evidence="2 3">
    <name type="scientific">Zygosaccharomyces bailii (strain CLIB 213 / ATCC 58445 / CBS 680 / BCRC 21525 / NBRC 1098 / NCYC 1416 / NRRL Y-2227)</name>
    <dbReference type="NCBI Taxonomy" id="1333698"/>
    <lineage>
        <taxon>Eukaryota</taxon>
        <taxon>Fungi</taxon>
        <taxon>Dikarya</taxon>
        <taxon>Ascomycota</taxon>
        <taxon>Saccharomycotina</taxon>
        <taxon>Saccharomycetes</taxon>
        <taxon>Saccharomycetales</taxon>
        <taxon>Saccharomycetaceae</taxon>
        <taxon>Zygosaccharomyces</taxon>
    </lineage>
</organism>
<dbReference type="OrthoDB" id="201515at2759"/>
<dbReference type="SUPFAM" id="SSF56317">
    <property type="entry name" value="Carbon-nitrogen hydrolase"/>
    <property type="match status" value="1"/>
</dbReference>
<dbReference type="Proteomes" id="UP000019375">
    <property type="component" value="Unassembled WGS sequence"/>
</dbReference>